<reference evidence="1 2" key="1">
    <citation type="submission" date="2019-03" db="EMBL/GenBank/DDBJ databases">
        <title>First draft genome of Liparis tanakae, snailfish: a comprehensive survey of snailfish specific genes.</title>
        <authorList>
            <person name="Kim W."/>
            <person name="Song I."/>
            <person name="Jeong J.-H."/>
            <person name="Kim D."/>
            <person name="Kim S."/>
            <person name="Ryu S."/>
            <person name="Song J.Y."/>
            <person name="Lee S.K."/>
        </authorList>
    </citation>
    <scope>NUCLEOTIDE SEQUENCE [LARGE SCALE GENOMIC DNA]</scope>
    <source>
        <tissue evidence="1">Muscle</tissue>
    </source>
</reference>
<dbReference type="AlphaFoldDB" id="A0A4Z2J631"/>
<dbReference type="Proteomes" id="UP000314294">
    <property type="component" value="Unassembled WGS sequence"/>
</dbReference>
<name>A0A4Z2J631_9TELE</name>
<evidence type="ECO:0000313" key="1">
    <source>
        <dbReference type="EMBL" id="TNN85118.1"/>
    </source>
</evidence>
<evidence type="ECO:0000313" key="2">
    <source>
        <dbReference type="Proteomes" id="UP000314294"/>
    </source>
</evidence>
<gene>
    <name evidence="1" type="ORF">EYF80_004772</name>
</gene>
<organism evidence="1 2">
    <name type="scientific">Liparis tanakae</name>
    <name type="common">Tanaka's snailfish</name>
    <dbReference type="NCBI Taxonomy" id="230148"/>
    <lineage>
        <taxon>Eukaryota</taxon>
        <taxon>Metazoa</taxon>
        <taxon>Chordata</taxon>
        <taxon>Craniata</taxon>
        <taxon>Vertebrata</taxon>
        <taxon>Euteleostomi</taxon>
        <taxon>Actinopterygii</taxon>
        <taxon>Neopterygii</taxon>
        <taxon>Teleostei</taxon>
        <taxon>Neoteleostei</taxon>
        <taxon>Acanthomorphata</taxon>
        <taxon>Eupercaria</taxon>
        <taxon>Perciformes</taxon>
        <taxon>Cottioidei</taxon>
        <taxon>Cottales</taxon>
        <taxon>Liparidae</taxon>
        <taxon>Liparis</taxon>
    </lineage>
</organism>
<comment type="caution">
    <text evidence="1">The sequence shown here is derived from an EMBL/GenBank/DDBJ whole genome shotgun (WGS) entry which is preliminary data.</text>
</comment>
<dbReference type="EMBL" id="SRLO01000023">
    <property type="protein sequence ID" value="TNN85118.1"/>
    <property type="molecule type" value="Genomic_DNA"/>
</dbReference>
<protein>
    <submittedName>
        <fullName evidence="1">Uncharacterized protein</fullName>
    </submittedName>
</protein>
<keyword evidence="2" id="KW-1185">Reference proteome</keyword>
<sequence length="77" mass="8732">MGRFRDADPRQLRPLSPCHRAARTSTRLMSVMRNRRVPTEAVRSVRCVFSGTNGEQSPAPRGELHVGHFPPFLLLSY</sequence>
<proteinExistence type="predicted"/>
<accession>A0A4Z2J631</accession>